<protein>
    <submittedName>
        <fullName evidence="1">Uncharacterized protein</fullName>
    </submittedName>
</protein>
<dbReference type="HOGENOM" id="CLU_2136293_0_0_1"/>
<gene>
    <name evidence="1" type="ORF">LOTGIDRAFT_166446</name>
</gene>
<reference evidence="1 2" key="1">
    <citation type="journal article" date="2013" name="Nature">
        <title>Insights into bilaterian evolution from three spiralian genomes.</title>
        <authorList>
            <person name="Simakov O."/>
            <person name="Marletaz F."/>
            <person name="Cho S.J."/>
            <person name="Edsinger-Gonzales E."/>
            <person name="Havlak P."/>
            <person name="Hellsten U."/>
            <person name="Kuo D.H."/>
            <person name="Larsson T."/>
            <person name="Lv J."/>
            <person name="Arendt D."/>
            <person name="Savage R."/>
            <person name="Osoegawa K."/>
            <person name="de Jong P."/>
            <person name="Grimwood J."/>
            <person name="Chapman J.A."/>
            <person name="Shapiro H."/>
            <person name="Aerts A."/>
            <person name="Otillar R.P."/>
            <person name="Terry A.Y."/>
            <person name="Boore J.L."/>
            <person name="Grigoriev I.V."/>
            <person name="Lindberg D.R."/>
            <person name="Seaver E.C."/>
            <person name="Weisblat D.A."/>
            <person name="Putnam N.H."/>
            <person name="Rokhsar D.S."/>
        </authorList>
    </citation>
    <scope>NUCLEOTIDE SEQUENCE [LARGE SCALE GENOMIC DNA]</scope>
</reference>
<dbReference type="AlphaFoldDB" id="V4A2N7"/>
<dbReference type="Proteomes" id="UP000030746">
    <property type="component" value="Unassembled WGS sequence"/>
</dbReference>
<dbReference type="RefSeq" id="XP_009061760.1">
    <property type="nucleotide sequence ID" value="XM_009063512.1"/>
</dbReference>
<dbReference type="KEGG" id="lgi:LOTGIDRAFT_166446"/>
<evidence type="ECO:0000313" key="1">
    <source>
        <dbReference type="EMBL" id="ESO87566.1"/>
    </source>
</evidence>
<name>V4A2N7_LOTGI</name>
<organism evidence="1 2">
    <name type="scientific">Lottia gigantea</name>
    <name type="common">Giant owl limpet</name>
    <dbReference type="NCBI Taxonomy" id="225164"/>
    <lineage>
        <taxon>Eukaryota</taxon>
        <taxon>Metazoa</taxon>
        <taxon>Spiralia</taxon>
        <taxon>Lophotrochozoa</taxon>
        <taxon>Mollusca</taxon>
        <taxon>Gastropoda</taxon>
        <taxon>Patellogastropoda</taxon>
        <taxon>Lottioidea</taxon>
        <taxon>Lottiidae</taxon>
        <taxon>Lottia</taxon>
    </lineage>
</organism>
<dbReference type="OrthoDB" id="10072016at2759"/>
<dbReference type="GeneID" id="20240333"/>
<dbReference type="EMBL" id="KB202883">
    <property type="protein sequence ID" value="ESO87566.1"/>
    <property type="molecule type" value="Genomic_DNA"/>
</dbReference>
<keyword evidence="2" id="KW-1185">Reference proteome</keyword>
<sequence length="113" mass="12940">MDLTDESEFEEDSEMIDFVAVKETGKAYYHTLYYITRVELIHSDEYEGVSLKKVSSRIESDIPTSFVLNADDEAIIPREDVVHKLPTPKVVGGIARKAAQFVFPSNRTRWDLK</sequence>
<evidence type="ECO:0000313" key="2">
    <source>
        <dbReference type="Proteomes" id="UP000030746"/>
    </source>
</evidence>
<accession>V4A2N7</accession>
<dbReference type="CTD" id="20240333"/>
<proteinExistence type="predicted"/>